<dbReference type="Pfam" id="PF01565">
    <property type="entry name" value="FAD_binding_4"/>
    <property type="match status" value="1"/>
</dbReference>
<feature type="domain" description="FAD-binding PCMH-type" evidence="5">
    <location>
        <begin position="20"/>
        <end position="190"/>
    </location>
</feature>
<protein>
    <submittedName>
        <fullName evidence="6">FAD-binding domain-containing protein</fullName>
    </submittedName>
</protein>
<evidence type="ECO:0000256" key="3">
    <source>
        <dbReference type="ARBA" id="ARBA00022827"/>
    </source>
</evidence>
<sequence length="446" mass="48552">MIAFKLLLHSSLTKSRSPTAWGTPACIYLPTSTNDVAFAIKVLGFTNSPYAIRSGGHSPLAGWANIDDGVLISMSDVTELNYDNITQIATVGYGNRWGDVYEYLQGFGRIVVGGRVPEVGLALTIGGGLSHLTNRFGFSCDNVISFTVVLANASVVSASAQTNSDLFFALKGGTSNFGVVTRMSLKTYPSGKAWGGLVVYNNSYQDQYMSALEAYQKQGQVNDTSTALLTYLAINNQTIFATYVSFGDEVKPSAFQPFYDIPVVEDSTALYDSFIDLANNVQINYAVPRWAWGSTTLYLDEQAYVDLGHISTNESLKVRGIEGGSYVLMPQPISTSMITPSQKTGGNALGLTPRPQMWFSLNIGYELASDDDKVNKIMEESIAELETLTKARGLYDEFIFLNDAAPSQSPIRGYGADNYKKLEAVSQKYDPSGMFQHQVPGGFKIK</sequence>
<evidence type="ECO:0000313" key="7">
    <source>
        <dbReference type="Proteomes" id="UP000800092"/>
    </source>
</evidence>
<dbReference type="Proteomes" id="UP000800092">
    <property type="component" value="Unassembled WGS sequence"/>
</dbReference>
<dbReference type="OrthoDB" id="2151789at2759"/>
<evidence type="ECO:0000256" key="2">
    <source>
        <dbReference type="ARBA" id="ARBA00022630"/>
    </source>
</evidence>
<dbReference type="GO" id="GO:0071949">
    <property type="term" value="F:FAD binding"/>
    <property type="evidence" value="ECO:0007669"/>
    <property type="project" value="InterPro"/>
</dbReference>
<accession>A0A6A6H6P9</accession>
<dbReference type="InterPro" id="IPR016166">
    <property type="entry name" value="FAD-bd_PCMH"/>
</dbReference>
<dbReference type="Gene3D" id="3.30.465.10">
    <property type="match status" value="1"/>
</dbReference>
<proteinExistence type="inferred from homology"/>
<dbReference type="InterPro" id="IPR016169">
    <property type="entry name" value="FAD-bd_PCMH_sub2"/>
</dbReference>
<name>A0A6A6H6P9_VIRVR</name>
<organism evidence="6 7">
    <name type="scientific">Viridothelium virens</name>
    <name type="common">Speckled blister lichen</name>
    <name type="synonym">Trypethelium virens</name>
    <dbReference type="NCBI Taxonomy" id="1048519"/>
    <lineage>
        <taxon>Eukaryota</taxon>
        <taxon>Fungi</taxon>
        <taxon>Dikarya</taxon>
        <taxon>Ascomycota</taxon>
        <taxon>Pezizomycotina</taxon>
        <taxon>Dothideomycetes</taxon>
        <taxon>Dothideomycetes incertae sedis</taxon>
        <taxon>Trypetheliales</taxon>
        <taxon>Trypetheliaceae</taxon>
        <taxon>Viridothelium</taxon>
    </lineage>
</organism>
<dbReference type="PROSITE" id="PS51387">
    <property type="entry name" value="FAD_PCMH"/>
    <property type="match status" value="1"/>
</dbReference>
<keyword evidence="3" id="KW-0274">FAD</keyword>
<dbReference type="PANTHER" id="PTHR42973:SF54">
    <property type="entry name" value="FAD-BINDING PCMH-TYPE DOMAIN-CONTAINING PROTEIN"/>
    <property type="match status" value="1"/>
</dbReference>
<dbReference type="AlphaFoldDB" id="A0A6A6H6P9"/>
<evidence type="ECO:0000256" key="4">
    <source>
        <dbReference type="ARBA" id="ARBA00023002"/>
    </source>
</evidence>
<evidence type="ECO:0000256" key="1">
    <source>
        <dbReference type="ARBA" id="ARBA00005466"/>
    </source>
</evidence>
<reference evidence="6" key="1">
    <citation type="journal article" date="2020" name="Stud. Mycol.">
        <title>101 Dothideomycetes genomes: a test case for predicting lifestyles and emergence of pathogens.</title>
        <authorList>
            <person name="Haridas S."/>
            <person name="Albert R."/>
            <person name="Binder M."/>
            <person name="Bloem J."/>
            <person name="Labutti K."/>
            <person name="Salamov A."/>
            <person name="Andreopoulos B."/>
            <person name="Baker S."/>
            <person name="Barry K."/>
            <person name="Bills G."/>
            <person name="Bluhm B."/>
            <person name="Cannon C."/>
            <person name="Castanera R."/>
            <person name="Culley D."/>
            <person name="Daum C."/>
            <person name="Ezra D."/>
            <person name="Gonzalez J."/>
            <person name="Henrissat B."/>
            <person name="Kuo A."/>
            <person name="Liang C."/>
            <person name="Lipzen A."/>
            <person name="Lutzoni F."/>
            <person name="Magnuson J."/>
            <person name="Mondo S."/>
            <person name="Nolan M."/>
            <person name="Ohm R."/>
            <person name="Pangilinan J."/>
            <person name="Park H.-J."/>
            <person name="Ramirez L."/>
            <person name="Alfaro M."/>
            <person name="Sun H."/>
            <person name="Tritt A."/>
            <person name="Yoshinaga Y."/>
            <person name="Zwiers L.-H."/>
            <person name="Turgeon B."/>
            <person name="Goodwin S."/>
            <person name="Spatafora J."/>
            <person name="Crous P."/>
            <person name="Grigoriev I."/>
        </authorList>
    </citation>
    <scope>NUCLEOTIDE SEQUENCE</scope>
    <source>
        <strain evidence="6">Tuck. ex Michener</strain>
    </source>
</reference>
<keyword evidence="2" id="KW-0285">Flavoprotein</keyword>
<dbReference type="PANTHER" id="PTHR42973">
    <property type="entry name" value="BINDING OXIDOREDUCTASE, PUTATIVE (AFU_ORTHOLOGUE AFUA_1G17690)-RELATED"/>
    <property type="match status" value="1"/>
</dbReference>
<dbReference type="InterPro" id="IPR036318">
    <property type="entry name" value="FAD-bd_PCMH-like_sf"/>
</dbReference>
<evidence type="ECO:0000313" key="6">
    <source>
        <dbReference type="EMBL" id="KAF2233370.1"/>
    </source>
</evidence>
<dbReference type="InterPro" id="IPR050416">
    <property type="entry name" value="FAD-linked_Oxidoreductase"/>
</dbReference>
<comment type="similarity">
    <text evidence="1">Belongs to the oxygen-dependent FAD-linked oxidoreductase family.</text>
</comment>
<dbReference type="EMBL" id="ML991807">
    <property type="protein sequence ID" value="KAF2233370.1"/>
    <property type="molecule type" value="Genomic_DNA"/>
</dbReference>
<dbReference type="SUPFAM" id="SSF56176">
    <property type="entry name" value="FAD-binding/transporter-associated domain-like"/>
    <property type="match status" value="1"/>
</dbReference>
<dbReference type="InterPro" id="IPR006094">
    <property type="entry name" value="Oxid_FAD_bind_N"/>
</dbReference>
<evidence type="ECO:0000259" key="5">
    <source>
        <dbReference type="PROSITE" id="PS51387"/>
    </source>
</evidence>
<gene>
    <name evidence="6" type="ORF">EV356DRAFT_487000</name>
</gene>
<dbReference type="GO" id="GO:0016491">
    <property type="term" value="F:oxidoreductase activity"/>
    <property type="evidence" value="ECO:0007669"/>
    <property type="project" value="UniProtKB-KW"/>
</dbReference>
<keyword evidence="4" id="KW-0560">Oxidoreductase</keyword>
<keyword evidence="7" id="KW-1185">Reference proteome</keyword>